<organism evidence="1 2">
    <name type="scientific">Danaus plexippus plexippus</name>
    <dbReference type="NCBI Taxonomy" id="278856"/>
    <lineage>
        <taxon>Eukaryota</taxon>
        <taxon>Metazoa</taxon>
        <taxon>Ecdysozoa</taxon>
        <taxon>Arthropoda</taxon>
        <taxon>Hexapoda</taxon>
        <taxon>Insecta</taxon>
        <taxon>Pterygota</taxon>
        <taxon>Neoptera</taxon>
        <taxon>Endopterygota</taxon>
        <taxon>Lepidoptera</taxon>
        <taxon>Glossata</taxon>
        <taxon>Ditrysia</taxon>
        <taxon>Papilionoidea</taxon>
        <taxon>Nymphalidae</taxon>
        <taxon>Danainae</taxon>
        <taxon>Danaini</taxon>
        <taxon>Danaina</taxon>
        <taxon>Danaus</taxon>
        <taxon>Danaus</taxon>
    </lineage>
</organism>
<sequence>MSMAQSNLAEELIRNIESTIDVNASPEQQLKQLRSQLAALSQLPSIIQQTVQRLNDRINSITQREQQKRMQVQNIHKTNPVQIKITKPSASEDELAIVRKEEVKKILNTKMREEQLKREMGFTKINQQSRQSDKATPSFGRLQEQSRILSRRKWYHTDEVYDEDMINEALLGQAEVIKGKAIGVNFMKFQKPPPPLDHLKHSEVFKAIHEQEH</sequence>
<evidence type="ECO:0000313" key="1">
    <source>
        <dbReference type="EMBL" id="OWR44180.1"/>
    </source>
</evidence>
<name>A0A212ERQ5_DANPL</name>
<comment type="caution">
    <text evidence="1">The sequence shown here is derived from an EMBL/GenBank/DDBJ whole genome shotgun (WGS) entry which is preliminary data.</text>
</comment>
<dbReference type="OrthoDB" id="666972at2759"/>
<keyword evidence="2" id="KW-1185">Reference proteome</keyword>
<protein>
    <submittedName>
        <fullName evidence="1">Uncharacterized protein</fullName>
    </submittedName>
</protein>
<dbReference type="Proteomes" id="UP000007151">
    <property type="component" value="Unassembled WGS sequence"/>
</dbReference>
<proteinExistence type="predicted"/>
<dbReference type="eggNOG" id="KOG3528">
    <property type="taxonomic scope" value="Eukaryota"/>
</dbReference>
<dbReference type="EMBL" id="AGBW02012949">
    <property type="protein sequence ID" value="OWR44180.1"/>
    <property type="molecule type" value="Genomic_DNA"/>
</dbReference>
<dbReference type="STRING" id="278856.A0A212ERQ5"/>
<accession>A0A212ERQ5</accession>
<dbReference type="KEGG" id="dpl:KGM_204909"/>
<reference evidence="1 2" key="1">
    <citation type="journal article" date="2011" name="Cell">
        <title>The monarch butterfly genome yields insights into long-distance migration.</title>
        <authorList>
            <person name="Zhan S."/>
            <person name="Merlin C."/>
            <person name="Boore J.L."/>
            <person name="Reppert S.M."/>
        </authorList>
    </citation>
    <scope>NUCLEOTIDE SEQUENCE [LARGE SCALE GENOMIC DNA]</scope>
    <source>
        <strain evidence="1">F-2</strain>
    </source>
</reference>
<dbReference type="AlphaFoldDB" id="A0A212ERQ5"/>
<evidence type="ECO:0000313" key="2">
    <source>
        <dbReference type="Proteomes" id="UP000007151"/>
    </source>
</evidence>
<gene>
    <name evidence="1" type="ORF">KGM_204909</name>
</gene>